<dbReference type="PANTHER" id="PTHR30547">
    <property type="entry name" value="UNCHARACTERIZED PROTEIN YHCG-RELATED"/>
    <property type="match status" value="1"/>
</dbReference>
<keyword evidence="3" id="KW-0255">Endonuclease</keyword>
<dbReference type="Pfam" id="PF06250">
    <property type="entry name" value="YhcG_C"/>
    <property type="match status" value="1"/>
</dbReference>
<dbReference type="Gene3D" id="3.40.1350.10">
    <property type="match status" value="1"/>
</dbReference>
<name>A0A7Z0EC46_9MICO</name>
<feature type="domain" description="YhcG PDDEXK nuclease" evidence="1">
    <location>
        <begin position="185"/>
        <end position="341"/>
    </location>
</feature>
<protein>
    <submittedName>
        <fullName evidence="3">Putative nuclease of restriction endonuclease-like (RecB) superfamily</fullName>
    </submittedName>
</protein>
<dbReference type="InterPro" id="IPR053148">
    <property type="entry name" value="PD-DEXK-like_domain"/>
</dbReference>
<dbReference type="GO" id="GO:0004519">
    <property type="term" value="F:endonuclease activity"/>
    <property type="evidence" value="ECO:0007669"/>
    <property type="project" value="UniProtKB-KW"/>
</dbReference>
<evidence type="ECO:0000313" key="4">
    <source>
        <dbReference type="Proteomes" id="UP000537260"/>
    </source>
</evidence>
<dbReference type="InterPro" id="IPR009362">
    <property type="entry name" value="YhcG_C"/>
</dbReference>
<keyword evidence="3" id="KW-0540">Nuclease</keyword>
<sequence>MSDDAEASFPAPPARSTMPEWYPDLLESVSSRVVHGRSRAVSAVNRELISTYWLIGRDILRRQAEEGWGSRVIDRLSSDLRERFPDSKGFSPRNLHYMRALAASWDDNAIVQQLVAQLPWGHHVVLLDRVSDKSTRRWYASASIENGWSRAVLVHQVDSHLHERSGKAITNFAATLPPRDSDLAQQMTKDPYIFDFVAMTDSRNERELETQLVAHVQKFLLELGQGFAFVGKQVRLEIGGDEFYVDLLFYHLKLRCYVVVELKATRFDPGFLGQLGMYMAAVDDLLAHPDDKPTIGLLLCKSKNSVVAEYALRGSAVPMGVTEWRSAIVESLPEEFASSLPTIEALEAELGADDDS</sequence>
<organism evidence="3 4">
    <name type="scientific">Glaciibacter psychrotolerans</name>
    <dbReference type="NCBI Taxonomy" id="670054"/>
    <lineage>
        <taxon>Bacteria</taxon>
        <taxon>Bacillati</taxon>
        <taxon>Actinomycetota</taxon>
        <taxon>Actinomycetes</taxon>
        <taxon>Micrococcales</taxon>
        <taxon>Microbacteriaceae</taxon>
        <taxon>Glaciibacter</taxon>
    </lineage>
</organism>
<accession>A0A7Z0EC46</accession>
<dbReference type="GO" id="GO:0003676">
    <property type="term" value="F:nucleic acid binding"/>
    <property type="evidence" value="ECO:0007669"/>
    <property type="project" value="InterPro"/>
</dbReference>
<reference evidence="3 4" key="1">
    <citation type="submission" date="2020-07" db="EMBL/GenBank/DDBJ databases">
        <title>Sequencing the genomes of 1000 actinobacteria strains.</title>
        <authorList>
            <person name="Klenk H.-P."/>
        </authorList>
    </citation>
    <scope>NUCLEOTIDE SEQUENCE [LARGE SCALE GENOMIC DNA]</scope>
    <source>
        <strain evidence="3 4">LI1</strain>
    </source>
</reference>
<keyword evidence="3" id="KW-0378">Hydrolase</keyword>
<dbReference type="Proteomes" id="UP000537260">
    <property type="component" value="Unassembled WGS sequence"/>
</dbReference>
<dbReference type="RefSeq" id="WP_179577590.1">
    <property type="nucleotide sequence ID" value="NZ_JACCFM010000001.1"/>
</dbReference>
<evidence type="ECO:0000259" key="1">
    <source>
        <dbReference type="Pfam" id="PF06250"/>
    </source>
</evidence>
<keyword evidence="4" id="KW-1185">Reference proteome</keyword>
<dbReference type="InterPro" id="IPR041527">
    <property type="entry name" value="YhcG_N"/>
</dbReference>
<evidence type="ECO:0000313" key="3">
    <source>
        <dbReference type="EMBL" id="NYJ18721.1"/>
    </source>
</evidence>
<dbReference type="Pfam" id="PF17761">
    <property type="entry name" value="DUF1016_N"/>
    <property type="match status" value="1"/>
</dbReference>
<dbReference type="AlphaFoldDB" id="A0A7Z0EC46"/>
<gene>
    <name evidence="3" type="ORF">HNR05_000512</name>
</gene>
<dbReference type="InterPro" id="IPR011856">
    <property type="entry name" value="tRNA_endonuc-like_dom_sf"/>
</dbReference>
<proteinExistence type="predicted"/>
<comment type="caution">
    <text evidence="3">The sequence shown here is derived from an EMBL/GenBank/DDBJ whole genome shotgun (WGS) entry which is preliminary data.</text>
</comment>
<dbReference type="PANTHER" id="PTHR30547:SF0">
    <property type="entry name" value="BLR8175 PROTEIN"/>
    <property type="match status" value="1"/>
</dbReference>
<feature type="domain" description="YhcG N-terminal" evidence="2">
    <location>
        <begin position="29"/>
        <end position="164"/>
    </location>
</feature>
<evidence type="ECO:0000259" key="2">
    <source>
        <dbReference type="Pfam" id="PF17761"/>
    </source>
</evidence>
<dbReference type="EMBL" id="JACCFM010000001">
    <property type="protein sequence ID" value="NYJ18721.1"/>
    <property type="molecule type" value="Genomic_DNA"/>
</dbReference>